<name>A0A8H3LXR7_9GLOM</name>
<gene>
    <name evidence="1" type="ORF">RCL2_001989100</name>
</gene>
<evidence type="ECO:0000313" key="2">
    <source>
        <dbReference type="Proteomes" id="UP000615446"/>
    </source>
</evidence>
<protein>
    <submittedName>
        <fullName evidence="1">Uncharacterized protein</fullName>
    </submittedName>
</protein>
<organism evidence="1 2">
    <name type="scientific">Rhizophagus clarus</name>
    <dbReference type="NCBI Taxonomy" id="94130"/>
    <lineage>
        <taxon>Eukaryota</taxon>
        <taxon>Fungi</taxon>
        <taxon>Fungi incertae sedis</taxon>
        <taxon>Mucoromycota</taxon>
        <taxon>Glomeromycotina</taxon>
        <taxon>Glomeromycetes</taxon>
        <taxon>Glomerales</taxon>
        <taxon>Glomeraceae</taxon>
        <taxon>Rhizophagus</taxon>
    </lineage>
</organism>
<proteinExistence type="predicted"/>
<evidence type="ECO:0000313" key="1">
    <source>
        <dbReference type="EMBL" id="GES93133.1"/>
    </source>
</evidence>
<dbReference type="EMBL" id="BLAL01000221">
    <property type="protein sequence ID" value="GES93133.1"/>
    <property type="molecule type" value="Genomic_DNA"/>
</dbReference>
<sequence>MDDEIIYGDDRKYLGNEHLFYLKWQRRHSPHTILIDGKHSLHTVQRLLANLSILERNLWSKFRSELGK</sequence>
<accession>A0A8H3LXR7</accession>
<dbReference type="Proteomes" id="UP000615446">
    <property type="component" value="Unassembled WGS sequence"/>
</dbReference>
<reference evidence="1" key="1">
    <citation type="submission" date="2019-10" db="EMBL/GenBank/DDBJ databases">
        <title>Conservation and host-specific expression of non-tandemly repeated heterogenous ribosome RNA gene in arbuscular mycorrhizal fungi.</title>
        <authorList>
            <person name="Maeda T."/>
            <person name="Kobayashi Y."/>
            <person name="Nakagawa T."/>
            <person name="Ezawa T."/>
            <person name="Yamaguchi K."/>
            <person name="Bino T."/>
            <person name="Nishimoto Y."/>
            <person name="Shigenobu S."/>
            <person name="Kawaguchi M."/>
        </authorList>
    </citation>
    <scope>NUCLEOTIDE SEQUENCE</scope>
    <source>
        <strain evidence="1">HR1</strain>
    </source>
</reference>
<comment type="caution">
    <text evidence="1">The sequence shown here is derived from an EMBL/GenBank/DDBJ whole genome shotgun (WGS) entry which is preliminary data.</text>
</comment>
<dbReference type="AlphaFoldDB" id="A0A8H3LXR7"/>